<dbReference type="EMBL" id="VNHT01000021">
    <property type="protein sequence ID" value="TYP88251.1"/>
    <property type="molecule type" value="Genomic_DNA"/>
</dbReference>
<reference evidence="2 5" key="3">
    <citation type="submission" date="2016-10" db="EMBL/GenBank/DDBJ databases">
        <authorList>
            <person name="de Groot N.N."/>
        </authorList>
    </citation>
    <scope>NUCLEOTIDE SEQUENCE [LARGE SCALE GENOMIC DNA]</scope>
    <source>
        <strain evidence="2 5">Nm110</strain>
    </source>
</reference>
<evidence type="ECO:0000313" key="5">
    <source>
        <dbReference type="Proteomes" id="UP000183454"/>
    </source>
</evidence>
<sequence>MIKSTDSVTQLLIENRPSDYFSLMHSLAPILHMLNAPSSTVRANCEPNSRSFLYLKLANYSMLEAMASRMGISLNDITNEVINIGIAYILSHLEKDSKKKINELAEIIIQEVELENLLREEKIPNGLNDTAA</sequence>
<dbReference type="Proteomes" id="UP000324176">
    <property type="component" value="Unassembled WGS sequence"/>
</dbReference>
<dbReference type="RefSeq" id="WP_046850893.1">
    <property type="nucleotide sequence ID" value="NZ_CBDIPD010000111.1"/>
</dbReference>
<protein>
    <submittedName>
        <fullName evidence="1">Uncharacterized protein</fullName>
    </submittedName>
</protein>
<reference evidence="4" key="1">
    <citation type="submission" date="2015-05" db="EMBL/GenBank/DDBJ databases">
        <title>Draft genome of Nitrosomonas communis strain Nm2.</title>
        <authorList>
            <person name="Kozlowski J.A."/>
            <person name="Kits K.D."/>
            <person name="Stein L.Y."/>
        </authorList>
    </citation>
    <scope>NUCLEOTIDE SEQUENCE [LARGE SCALE GENOMIC DNA]</scope>
    <source>
        <strain evidence="4">Nm2</strain>
    </source>
</reference>
<evidence type="ECO:0000313" key="2">
    <source>
        <dbReference type="EMBL" id="SDW00858.1"/>
    </source>
</evidence>
<evidence type="ECO:0000313" key="1">
    <source>
        <dbReference type="EMBL" id="AKH38859.1"/>
    </source>
</evidence>
<dbReference type="OrthoDB" id="8547922at2"/>
<organism evidence="1 4">
    <name type="scientific">Nitrosomonas communis</name>
    <dbReference type="NCBI Taxonomy" id="44574"/>
    <lineage>
        <taxon>Bacteria</taxon>
        <taxon>Pseudomonadati</taxon>
        <taxon>Pseudomonadota</taxon>
        <taxon>Betaproteobacteria</taxon>
        <taxon>Nitrosomonadales</taxon>
        <taxon>Nitrosomonadaceae</taxon>
        <taxon>Nitrosomonas</taxon>
    </lineage>
</organism>
<reference evidence="1 4" key="2">
    <citation type="journal article" date="2016" name="Genome Announc.">
        <title>Genome Sequence of Nitrosomonas communis Strain Nm2, a Mesophilic Ammonia-Oxidizing Bacterium Isolated from Mediterranean Soil.</title>
        <authorList>
            <person name="Kozlowski J.A."/>
            <person name="Kits K.D."/>
            <person name="Stein L.Y."/>
        </authorList>
    </citation>
    <scope>NUCLEOTIDE SEQUENCE [LARGE SCALE GENOMIC DNA]</scope>
    <source>
        <strain evidence="1 4">Nm2</strain>
    </source>
</reference>
<accession>A0A0F7KIU6</accession>
<dbReference type="KEGG" id="nco:AAW31_15315"/>
<gene>
    <name evidence="1" type="ORF">AAW31_15315</name>
    <name evidence="3" type="ORF">BCL69_102136</name>
    <name evidence="2" type="ORF">SAMN05421882_1001181</name>
</gene>
<dbReference type="EMBL" id="CP011451">
    <property type="protein sequence ID" value="AKH38859.1"/>
    <property type="molecule type" value="Genomic_DNA"/>
</dbReference>
<name>A0A0F7KIU6_9PROT</name>
<evidence type="ECO:0000313" key="3">
    <source>
        <dbReference type="EMBL" id="TYP88251.1"/>
    </source>
</evidence>
<evidence type="ECO:0000313" key="6">
    <source>
        <dbReference type="Proteomes" id="UP000324176"/>
    </source>
</evidence>
<reference evidence="3 6" key="4">
    <citation type="submission" date="2019-07" db="EMBL/GenBank/DDBJ databases">
        <title>Active sludge and wastewater microbial communities from Klosterneuburg, Austria.</title>
        <authorList>
            <person name="Wagner M."/>
        </authorList>
    </citation>
    <scope>NUCLEOTIDE SEQUENCE [LARGE SCALE GENOMIC DNA]</scope>
    <source>
        <strain evidence="3 6">Nm2</strain>
    </source>
</reference>
<evidence type="ECO:0000313" key="4">
    <source>
        <dbReference type="Proteomes" id="UP000034156"/>
    </source>
</evidence>
<keyword evidence="4" id="KW-1185">Reference proteome</keyword>
<proteinExistence type="predicted"/>
<dbReference type="AlphaFoldDB" id="A0A0F7KIU6"/>
<dbReference type="Proteomes" id="UP000183454">
    <property type="component" value="Unassembled WGS sequence"/>
</dbReference>
<dbReference type="EMBL" id="FNNH01000001">
    <property type="protein sequence ID" value="SDW00858.1"/>
    <property type="molecule type" value="Genomic_DNA"/>
</dbReference>
<dbReference type="Proteomes" id="UP000034156">
    <property type="component" value="Chromosome"/>
</dbReference>
<dbReference type="PATRIC" id="fig|44574.3.peg.3708"/>